<dbReference type="InterPro" id="IPR050446">
    <property type="entry name" value="FAD-oxidoreductase/Apoptosis"/>
</dbReference>
<dbReference type="GO" id="GO:0016651">
    <property type="term" value="F:oxidoreductase activity, acting on NAD(P)H"/>
    <property type="evidence" value="ECO:0007669"/>
    <property type="project" value="TreeGrafter"/>
</dbReference>
<organism evidence="5 6">
    <name type="scientific">Piscinibacter gummiphilus</name>
    <dbReference type="NCBI Taxonomy" id="946333"/>
    <lineage>
        <taxon>Bacteria</taxon>
        <taxon>Pseudomonadati</taxon>
        <taxon>Pseudomonadota</taxon>
        <taxon>Betaproteobacteria</taxon>
        <taxon>Burkholderiales</taxon>
        <taxon>Sphaerotilaceae</taxon>
        <taxon>Piscinibacter</taxon>
    </lineage>
</organism>
<dbReference type="InterPro" id="IPR036188">
    <property type="entry name" value="FAD/NAD-bd_sf"/>
</dbReference>
<dbReference type="InterPro" id="IPR023753">
    <property type="entry name" value="FAD/NAD-binding_dom"/>
</dbReference>
<dbReference type="PANTHER" id="PTHR43557:SF2">
    <property type="entry name" value="RIESKE DOMAIN-CONTAINING PROTEIN-RELATED"/>
    <property type="match status" value="1"/>
</dbReference>
<evidence type="ECO:0000256" key="1">
    <source>
        <dbReference type="ARBA" id="ARBA00001974"/>
    </source>
</evidence>
<comment type="cofactor">
    <cofactor evidence="1">
        <name>FAD</name>
        <dbReference type="ChEBI" id="CHEBI:57692"/>
    </cofactor>
</comment>
<dbReference type="Proteomes" id="UP000193427">
    <property type="component" value="Chromosome"/>
</dbReference>
<evidence type="ECO:0000256" key="3">
    <source>
        <dbReference type="ARBA" id="ARBA00022827"/>
    </source>
</evidence>
<name>A0A1W6L357_9BURK</name>
<evidence type="ECO:0000256" key="2">
    <source>
        <dbReference type="ARBA" id="ARBA00022630"/>
    </source>
</evidence>
<dbReference type="Pfam" id="PF07992">
    <property type="entry name" value="Pyr_redox_2"/>
    <property type="match status" value="1"/>
</dbReference>
<dbReference type="EMBL" id="CP015118">
    <property type="protein sequence ID" value="ARN18725.1"/>
    <property type="molecule type" value="Genomic_DNA"/>
</dbReference>
<dbReference type="RefSeq" id="WP_237357663.1">
    <property type="nucleotide sequence ID" value="NZ_BSPR01000012.1"/>
</dbReference>
<dbReference type="GO" id="GO:0005737">
    <property type="term" value="C:cytoplasm"/>
    <property type="evidence" value="ECO:0007669"/>
    <property type="project" value="TreeGrafter"/>
</dbReference>
<dbReference type="PRINTS" id="PR00368">
    <property type="entry name" value="FADPNR"/>
</dbReference>
<dbReference type="InterPro" id="IPR016156">
    <property type="entry name" value="FAD/NAD-linked_Rdtase_dimer_sf"/>
</dbReference>
<dbReference type="PANTHER" id="PTHR43557">
    <property type="entry name" value="APOPTOSIS-INDUCING FACTOR 1"/>
    <property type="match status" value="1"/>
</dbReference>
<keyword evidence="3" id="KW-0274">FAD</keyword>
<dbReference type="KEGG" id="rgu:A4W93_01655"/>
<reference evidence="5 6" key="1">
    <citation type="submission" date="2016-04" db="EMBL/GenBank/DDBJ databases">
        <title>Complete genome sequence of natural rubber-degrading, novel Gram-negative bacterium, Rhizobacter gummiphilus strain NS21.</title>
        <authorList>
            <person name="Tabata M."/>
            <person name="Kasai D."/>
            <person name="Fukuda M."/>
        </authorList>
    </citation>
    <scope>NUCLEOTIDE SEQUENCE [LARGE SCALE GENOMIC DNA]</scope>
    <source>
        <strain evidence="5 6">NS21</strain>
    </source>
</reference>
<dbReference type="SUPFAM" id="SSF55424">
    <property type="entry name" value="FAD/NAD-linked reductases, dimerisation (C-terminal) domain"/>
    <property type="match status" value="1"/>
</dbReference>
<dbReference type="Pfam" id="PF14759">
    <property type="entry name" value="Reductase_C"/>
    <property type="match status" value="1"/>
</dbReference>
<dbReference type="PRINTS" id="PR00411">
    <property type="entry name" value="PNDRDTASEI"/>
</dbReference>
<evidence type="ECO:0000256" key="4">
    <source>
        <dbReference type="ARBA" id="ARBA00023002"/>
    </source>
</evidence>
<accession>A0A1W6L357</accession>
<dbReference type="SUPFAM" id="SSF51905">
    <property type="entry name" value="FAD/NAD(P)-binding domain"/>
    <property type="match status" value="2"/>
</dbReference>
<evidence type="ECO:0000313" key="5">
    <source>
        <dbReference type="EMBL" id="ARN18725.1"/>
    </source>
</evidence>
<proteinExistence type="predicted"/>
<dbReference type="Gene3D" id="3.50.50.60">
    <property type="entry name" value="FAD/NAD(P)-binding domain"/>
    <property type="match status" value="2"/>
</dbReference>
<dbReference type="Gene3D" id="3.30.390.30">
    <property type="match status" value="1"/>
</dbReference>
<keyword evidence="6" id="KW-1185">Reference proteome</keyword>
<dbReference type="STRING" id="946333.A4W93_01655"/>
<gene>
    <name evidence="5" type="ORF">A4W93_01655</name>
</gene>
<protein>
    <submittedName>
        <fullName evidence="5">Pyridine nucleotide-disulfide oxidoreductase</fullName>
    </submittedName>
</protein>
<sequence>MSARTLVIAGASCAGVQLAASAREMGFDGPIVMVGDEPHLPYQRPPLSKGVLNGRTAVDQIGLRGPAFYDEQRIELLLGRRAVALDVAARRVTLDDGSALAYDHLAITTGARARVLALPGAALDGVLSLRSLDDALRIAGELGRVRRVCVIGGGFIGLETASALTARGIHVTVVETQTRLLPRSFTPRLSKYIADVHWHRGVNVLCGRGVRAFLGTSRVEAVELDDGHRVECDLVVTGIGVIPNTEWARAAGLPGDRDGALLVDTRGHTPVPGVLAAGDCVAMPSPFTARPGRPVRLESIQAANDGARAAAATLVGRDAPCVAVPWFWSEQHDLKLQMTGLGEASDTLVLRGRPDDHRFTAFHLRDGRVAAAHSVNRPAEHLLSRKLVAAGVAIDAERLADESFDLKSTLAPV</sequence>
<dbReference type="AlphaFoldDB" id="A0A1W6L357"/>
<evidence type="ECO:0000313" key="6">
    <source>
        <dbReference type="Proteomes" id="UP000193427"/>
    </source>
</evidence>
<keyword evidence="2" id="KW-0285">Flavoprotein</keyword>
<dbReference type="InterPro" id="IPR028202">
    <property type="entry name" value="Reductase_C"/>
</dbReference>
<keyword evidence="4" id="KW-0560">Oxidoreductase</keyword>